<protein>
    <submittedName>
        <fullName evidence="2">Uncharacterized protein</fullName>
    </submittedName>
</protein>
<organism evidence="2 3">
    <name type="scientific">Kalanchoe fedtschenkoi</name>
    <name type="common">Lavender scallops</name>
    <name type="synonym">South American air plant</name>
    <dbReference type="NCBI Taxonomy" id="63787"/>
    <lineage>
        <taxon>Eukaryota</taxon>
        <taxon>Viridiplantae</taxon>
        <taxon>Streptophyta</taxon>
        <taxon>Embryophyta</taxon>
        <taxon>Tracheophyta</taxon>
        <taxon>Spermatophyta</taxon>
        <taxon>Magnoliopsida</taxon>
        <taxon>eudicotyledons</taxon>
        <taxon>Gunneridae</taxon>
        <taxon>Pentapetalae</taxon>
        <taxon>Saxifragales</taxon>
        <taxon>Crassulaceae</taxon>
        <taxon>Kalanchoe</taxon>
    </lineage>
</organism>
<dbReference type="Gramene" id="Kaladp0008s0130.1.v1.1">
    <property type="protein sequence ID" value="Kaladp0008s0130.1.v1.1.CDS.1"/>
    <property type="gene ID" value="Kaladp0008s0130.v1.1"/>
</dbReference>
<name>A0A7N0SVQ2_KALFE</name>
<accession>A0A7N0SVQ2</accession>
<dbReference type="Proteomes" id="UP000594263">
    <property type="component" value="Unplaced"/>
</dbReference>
<evidence type="ECO:0000256" key="1">
    <source>
        <dbReference type="SAM" id="MobiDB-lite"/>
    </source>
</evidence>
<proteinExistence type="predicted"/>
<dbReference type="PANTHER" id="PTHR33052">
    <property type="entry name" value="DUF4228 DOMAIN PROTEIN-RELATED"/>
    <property type="match status" value="1"/>
</dbReference>
<evidence type="ECO:0000313" key="3">
    <source>
        <dbReference type="Proteomes" id="UP000594263"/>
    </source>
</evidence>
<keyword evidence="3" id="KW-1185">Reference proteome</keyword>
<dbReference type="InterPro" id="IPR025322">
    <property type="entry name" value="PADRE_dom"/>
</dbReference>
<dbReference type="EnsemblPlants" id="Kaladp0008s0130.1.v1.1">
    <property type="protein sequence ID" value="Kaladp0008s0130.1.v1.1.CDS.1"/>
    <property type="gene ID" value="Kaladp0008s0130.v1.1"/>
</dbReference>
<dbReference type="AlphaFoldDB" id="A0A7N0SVQ2"/>
<reference evidence="2" key="1">
    <citation type="submission" date="2021-01" db="UniProtKB">
        <authorList>
            <consortium name="EnsemblPlants"/>
        </authorList>
    </citation>
    <scope>IDENTIFICATION</scope>
</reference>
<evidence type="ECO:0000313" key="2">
    <source>
        <dbReference type="EnsemblPlants" id="Kaladp0008s0130.1.v1.1.CDS.1"/>
    </source>
</evidence>
<feature type="compositionally biased region" description="Basic and acidic residues" evidence="1">
    <location>
        <begin position="130"/>
        <end position="140"/>
    </location>
</feature>
<dbReference type="OMA" id="VWQIFQK"/>
<dbReference type="Pfam" id="PF14009">
    <property type="entry name" value="PADRE"/>
    <property type="match status" value="1"/>
</dbReference>
<feature type="region of interest" description="Disordered" evidence="1">
    <location>
        <begin position="117"/>
        <end position="156"/>
    </location>
</feature>
<sequence>MGICSSVDAASVVTAKLVLPDGRLKEFPHPLKATYVLQRLKSPAFFICNSDDMDFDVVVSALADDEELLLGHLYFLLPLSLLRRPLKAAEMAELAVRASAALMKSCGGAWLTSDENVGGAERSHSLNSGDARRRAPEDGAKRRRRTFSSDLGAIPE</sequence>